<proteinExistence type="predicted"/>
<name>A0A2H0DU10_9BACT</name>
<evidence type="ECO:0000313" key="1">
    <source>
        <dbReference type="EMBL" id="PIP85358.1"/>
    </source>
</evidence>
<protein>
    <recommendedName>
        <fullName evidence="3">Adenylate kinase</fullName>
    </recommendedName>
</protein>
<dbReference type="PANTHER" id="PTHR41930:SF1">
    <property type="entry name" value="DEPHOSPHO-COA KINASE"/>
    <property type="match status" value="1"/>
</dbReference>
<accession>A0A2H0DU10</accession>
<dbReference type="AlphaFoldDB" id="A0A2H0DU10"/>
<dbReference type="EMBL" id="PCTR01000137">
    <property type="protein sequence ID" value="PIP85358.1"/>
    <property type="molecule type" value="Genomic_DNA"/>
</dbReference>
<dbReference type="InterPro" id="IPR027417">
    <property type="entry name" value="P-loop_NTPase"/>
</dbReference>
<evidence type="ECO:0000313" key="2">
    <source>
        <dbReference type="Proteomes" id="UP000231136"/>
    </source>
</evidence>
<dbReference type="Proteomes" id="UP000231136">
    <property type="component" value="Unassembled WGS sequence"/>
</dbReference>
<comment type="caution">
    <text evidence="1">The sequence shown here is derived from an EMBL/GenBank/DDBJ whole genome shotgun (WGS) entry which is preliminary data.</text>
</comment>
<reference evidence="1 2" key="1">
    <citation type="submission" date="2017-09" db="EMBL/GenBank/DDBJ databases">
        <title>Depth-based differentiation of microbial function through sediment-hosted aquifers and enrichment of novel symbionts in the deep terrestrial subsurface.</title>
        <authorList>
            <person name="Probst A.J."/>
            <person name="Ladd B."/>
            <person name="Jarett J.K."/>
            <person name="Geller-Mcgrath D.E."/>
            <person name="Sieber C.M."/>
            <person name="Emerson J.B."/>
            <person name="Anantharaman K."/>
            <person name="Thomas B.C."/>
            <person name="Malmstrom R."/>
            <person name="Stieglmeier M."/>
            <person name="Klingl A."/>
            <person name="Woyke T."/>
            <person name="Ryan C.M."/>
            <person name="Banfield J.F."/>
        </authorList>
    </citation>
    <scope>NUCLEOTIDE SEQUENCE [LARGE SCALE GENOMIC DNA]</scope>
    <source>
        <strain evidence="1">CG22_combo_CG10-13_8_21_14_all_43_12</strain>
    </source>
</reference>
<dbReference type="Gene3D" id="3.40.50.300">
    <property type="entry name" value="P-loop containing nucleotide triphosphate hydrolases"/>
    <property type="match status" value="1"/>
</dbReference>
<organism evidence="1 2">
    <name type="scientific">Candidatus Collierbacteria bacterium CG22_combo_CG10-13_8_21_14_all_43_12</name>
    <dbReference type="NCBI Taxonomy" id="1974537"/>
    <lineage>
        <taxon>Bacteria</taxon>
        <taxon>Candidatus Collieribacteriota</taxon>
    </lineage>
</organism>
<sequence length="192" mass="22045">MNLFLFVAPSASGKTTISKAVSEKHDLPRIDLHRILHDLATRGGYPRAREWVMSIGLDEVLNLTRMQMLEEIEINKNPRGIIIDEIIDGVTLDLIKNLYPESDIKLIFIQTNQENRLKFISKRIGAKDESQALEEILFIDHLKERLGIDQILEQAEIRISNDGRVENTVDEVCEYVDRVLRNPEGSVKRERG</sequence>
<evidence type="ECO:0008006" key="3">
    <source>
        <dbReference type="Google" id="ProtNLM"/>
    </source>
</evidence>
<dbReference type="PANTHER" id="PTHR41930">
    <property type="entry name" value="UPF0200 PROTEIN MJ1399"/>
    <property type="match status" value="1"/>
</dbReference>
<dbReference type="SUPFAM" id="SSF52540">
    <property type="entry name" value="P-loop containing nucleoside triphosphate hydrolases"/>
    <property type="match status" value="1"/>
</dbReference>
<gene>
    <name evidence="1" type="ORF">COW83_04765</name>
</gene>